<sequence length="79" mass="8991">MKFKDIIICLLVLVVAMLASVKTYLVFDYKRGFVYLSEIQKSIDLLKNENAKLSIELSLLKESPAAVSTIPREIENEKD</sequence>
<keyword evidence="1" id="KW-0175">Coiled coil</keyword>
<dbReference type="EMBL" id="SHBE01000001">
    <property type="protein sequence ID" value="RZO27335.1"/>
    <property type="molecule type" value="Genomic_DNA"/>
</dbReference>
<proteinExistence type="predicted"/>
<gene>
    <name evidence="2" type="ORF">EVA92_00905</name>
</gene>
<name>A0A520N1M3_9GAMM</name>
<organism evidence="2 3">
    <name type="scientific">SAR86 cluster bacterium</name>
    <dbReference type="NCBI Taxonomy" id="2030880"/>
    <lineage>
        <taxon>Bacteria</taxon>
        <taxon>Pseudomonadati</taxon>
        <taxon>Pseudomonadota</taxon>
        <taxon>Gammaproteobacteria</taxon>
        <taxon>SAR86 cluster</taxon>
    </lineage>
</organism>
<dbReference type="Proteomes" id="UP000315825">
    <property type="component" value="Unassembled WGS sequence"/>
</dbReference>
<comment type="caution">
    <text evidence="2">The sequence shown here is derived from an EMBL/GenBank/DDBJ whole genome shotgun (WGS) entry which is preliminary data.</text>
</comment>
<evidence type="ECO:0000313" key="2">
    <source>
        <dbReference type="EMBL" id="RZO27335.1"/>
    </source>
</evidence>
<evidence type="ECO:0000256" key="1">
    <source>
        <dbReference type="SAM" id="Coils"/>
    </source>
</evidence>
<reference evidence="2 3" key="1">
    <citation type="submission" date="2019-02" db="EMBL/GenBank/DDBJ databases">
        <title>Prokaryotic population dynamics and viral predation in marine succession experiment using metagenomics: the confinement effect.</title>
        <authorList>
            <person name="Haro-Moreno J.M."/>
            <person name="Rodriguez-Valera F."/>
            <person name="Lopez-Perez M."/>
        </authorList>
    </citation>
    <scope>NUCLEOTIDE SEQUENCE [LARGE SCALE GENOMIC DNA]</scope>
    <source>
        <strain evidence="2">MED-G159</strain>
    </source>
</reference>
<accession>A0A520N1M3</accession>
<dbReference type="AlphaFoldDB" id="A0A520N1M3"/>
<evidence type="ECO:0000313" key="3">
    <source>
        <dbReference type="Proteomes" id="UP000315825"/>
    </source>
</evidence>
<feature type="coiled-coil region" evidence="1">
    <location>
        <begin position="36"/>
        <end position="63"/>
    </location>
</feature>
<protein>
    <submittedName>
        <fullName evidence="2">Uncharacterized protein</fullName>
    </submittedName>
</protein>